<name>A0A8H7W9E0_9HELO</name>
<dbReference type="InterPro" id="IPR053858">
    <property type="entry name" value="Arb2_dom"/>
</dbReference>
<gene>
    <name evidence="3" type="ORF">IFR04_009457</name>
</gene>
<evidence type="ECO:0000313" key="4">
    <source>
        <dbReference type="Proteomes" id="UP000664132"/>
    </source>
</evidence>
<feature type="compositionally biased region" description="Basic and acidic residues" evidence="1">
    <location>
        <begin position="379"/>
        <end position="397"/>
    </location>
</feature>
<dbReference type="GO" id="GO:0035197">
    <property type="term" value="F:siRNA binding"/>
    <property type="evidence" value="ECO:0007669"/>
    <property type="project" value="TreeGrafter"/>
</dbReference>
<dbReference type="InterPro" id="IPR048263">
    <property type="entry name" value="Arb2"/>
</dbReference>
<sequence length="418" mass="47148">MFRRLDSGLPKDAVYPADLTGLGYFINDEDEIRSIENEKAYFKFFLTKNDRFNCVQRESMNEAIRTEVYDRLTDLGLEKIRIPLGAAANEPNLPIFASANLETKKHIVMLFYEHTQDLGIFAHRIIGGRGGINQGSAVNLVKYIKSQAFTTENVDSPGIILANMGQLRWWRKGQKAVTQTSWFALPQKSAVEPPYCFSEEKNTIPGNRTTAEHVNTIFNQVVENLAHPDAKLSLIGVSDGAVQVSLFLNDEKNFEKWGHRVDAFASVASYFHAHEITNPKFADFLLKRGRAYVQSEDPVGVFMADHNGSKKVHAYGCPVFSSGEPYYSETMMSKAHRVIVDWFREVAADPEYENPQFARMDFGGEEDDEPGPQTWDGDSGVREIEEGEEGEKIEKDQVTVNVEEVDEAEKNKENVKAD</sequence>
<reference evidence="3" key="1">
    <citation type="submission" date="2021-02" db="EMBL/GenBank/DDBJ databases">
        <title>Genome sequence Cadophora malorum strain M34.</title>
        <authorList>
            <person name="Stefanovic E."/>
            <person name="Vu D."/>
            <person name="Scully C."/>
            <person name="Dijksterhuis J."/>
            <person name="Roader J."/>
            <person name="Houbraken J."/>
        </authorList>
    </citation>
    <scope>NUCLEOTIDE SEQUENCE</scope>
    <source>
        <strain evidence="3">M34</strain>
    </source>
</reference>
<dbReference type="EMBL" id="JAFJYH010000156">
    <property type="protein sequence ID" value="KAG4417388.1"/>
    <property type="molecule type" value="Genomic_DNA"/>
</dbReference>
<dbReference type="AlphaFoldDB" id="A0A8H7W9E0"/>
<feature type="region of interest" description="Disordered" evidence="1">
    <location>
        <begin position="360"/>
        <end position="418"/>
    </location>
</feature>
<evidence type="ECO:0000259" key="2">
    <source>
        <dbReference type="Pfam" id="PF22749"/>
    </source>
</evidence>
<comment type="caution">
    <text evidence="3">The sequence shown here is derived from an EMBL/GenBank/DDBJ whole genome shotgun (WGS) entry which is preliminary data.</text>
</comment>
<dbReference type="GO" id="GO:0005634">
    <property type="term" value="C:nucleus"/>
    <property type="evidence" value="ECO:0007669"/>
    <property type="project" value="TreeGrafter"/>
</dbReference>
<proteinExistence type="predicted"/>
<protein>
    <recommendedName>
        <fullName evidence="2">Arb2 domain-containing protein</fullName>
    </recommendedName>
</protein>
<dbReference type="Proteomes" id="UP000664132">
    <property type="component" value="Unassembled WGS sequence"/>
</dbReference>
<organism evidence="3 4">
    <name type="scientific">Cadophora malorum</name>
    <dbReference type="NCBI Taxonomy" id="108018"/>
    <lineage>
        <taxon>Eukaryota</taxon>
        <taxon>Fungi</taxon>
        <taxon>Dikarya</taxon>
        <taxon>Ascomycota</taxon>
        <taxon>Pezizomycotina</taxon>
        <taxon>Leotiomycetes</taxon>
        <taxon>Helotiales</taxon>
        <taxon>Ploettnerulaceae</taxon>
        <taxon>Cadophora</taxon>
    </lineage>
</organism>
<evidence type="ECO:0000313" key="3">
    <source>
        <dbReference type="EMBL" id="KAG4417388.1"/>
    </source>
</evidence>
<dbReference type="GO" id="GO:0031048">
    <property type="term" value="P:regulatory ncRNA-mediated heterochromatin formation"/>
    <property type="evidence" value="ECO:0007669"/>
    <property type="project" value="TreeGrafter"/>
</dbReference>
<dbReference type="OrthoDB" id="421951at2759"/>
<accession>A0A8H7W9E0</accession>
<dbReference type="PANTHER" id="PTHR21357:SF4">
    <property type="entry name" value="FAM172 FAMILY PROTEIN HOMOLOG CG10038"/>
    <property type="match status" value="1"/>
</dbReference>
<feature type="domain" description="Arb2" evidence="2">
    <location>
        <begin position="15"/>
        <end position="299"/>
    </location>
</feature>
<dbReference type="PANTHER" id="PTHR21357">
    <property type="entry name" value="FAM172 FAMILY PROTEIN HOMOLOG CG10038"/>
    <property type="match status" value="1"/>
</dbReference>
<keyword evidence="4" id="KW-1185">Reference proteome</keyword>
<evidence type="ECO:0000256" key="1">
    <source>
        <dbReference type="SAM" id="MobiDB-lite"/>
    </source>
</evidence>
<dbReference type="Pfam" id="PF22749">
    <property type="entry name" value="Arb2"/>
    <property type="match status" value="1"/>
</dbReference>
<feature type="compositionally biased region" description="Basic and acidic residues" evidence="1">
    <location>
        <begin position="408"/>
        <end position="418"/>
    </location>
</feature>